<comment type="caution">
    <text evidence="3">Lacks conserved residue(s) required for the propagation of feature annotation.</text>
</comment>
<reference evidence="5" key="1">
    <citation type="submission" date="2025-08" db="UniProtKB">
        <authorList>
            <consortium name="Ensembl"/>
        </authorList>
    </citation>
    <scope>IDENTIFICATION</scope>
</reference>
<evidence type="ECO:0000256" key="3">
    <source>
        <dbReference type="PROSITE-ProRule" id="PRU00121"/>
    </source>
</evidence>
<dbReference type="GO" id="GO:0004175">
    <property type="term" value="F:endopeptidase activity"/>
    <property type="evidence" value="ECO:0007669"/>
    <property type="project" value="TreeGrafter"/>
</dbReference>
<evidence type="ECO:0000313" key="5">
    <source>
        <dbReference type="Ensembl" id="ENSMZEP00005029293.1"/>
    </source>
</evidence>
<evidence type="ECO:0000259" key="4">
    <source>
        <dbReference type="PROSITE" id="PS50070"/>
    </source>
</evidence>
<dbReference type="AlphaFoldDB" id="A0A3P9D3Z5"/>
<organism evidence="5 6">
    <name type="scientific">Maylandia zebra</name>
    <name type="common">zebra mbuna</name>
    <dbReference type="NCBI Taxonomy" id="106582"/>
    <lineage>
        <taxon>Eukaryota</taxon>
        <taxon>Metazoa</taxon>
        <taxon>Chordata</taxon>
        <taxon>Craniata</taxon>
        <taxon>Vertebrata</taxon>
        <taxon>Euteleostomi</taxon>
        <taxon>Actinopterygii</taxon>
        <taxon>Neopterygii</taxon>
        <taxon>Teleostei</taxon>
        <taxon>Neoteleostei</taxon>
        <taxon>Acanthomorphata</taxon>
        <taxon>Ovalentaria</taxon>
        <taxon>Cichlomorphae</taxon>
        <taxon>Cichliformes</taxon>
        <taxon>Cichlidae</taxon>
        <taxon>African cichlids</taxon>
        <taxon>Pseudocrenilabrinae</taxon>
        <taxon>Haplochromini</taxon>
        <taxon>Maylandia</taxon>
        <taxon>Maylandia zebra complex</taxon>
    </lineage>
</organism>
<accession>A0A3P9D3Z5</accession>
<dbReference type="SUPFAM" id="SSF57440">
    <property type="entry name" value="Kringle-like"/>
    <property type="match status" value="1"/>
</dbReference>
<dbReference type="InterPro" id="IPR013806">
    <property type="entry name" value="Kringle-like"/>
</dbReference>
<proteinExistence type="predicted"/>
<dbReference type="PROSITE" id="PS50070">
    <property type="entry name" value="KRINGLE_2"/>
    <property type="match status" value="1"/>
</dbReference>
<dbReference type="PANTHER" id="PTHR24261:SF13">
    <property type="entry name" value="PLASMINOGEN"/>
    <property type="match status" value="1"/>
</dbReference>
<feature type="domain" description="Kringle" evidence="4">
    <location>
        <begin position="26"/>
        <end position="68"/>
    </location>
</feature>
<dbReference type="Ensembl" id="ENSMZET00005030213.1">
    <property type="protein sequence ID" value="ENSMZEP00005029293.1"/>
    <property type="gene ID" value="ENSMZEG00005021844.1"/>
</dbReference>
<keyword evidence="6" id="KW-1185">Reference proteome</keyword>
<dbReference type="PANTHER" id="PTHR24261">
    <property type="entry name" value="PLASMINOGEN-RELATED"/>
    <property type="match status" value="1"/>
</dbReference>
<evidence type="ECO:0000313" key="6">
    <source>
        <dbReference type="Proteomes" id="UP000265160"/>
    </source>
</evidence>
<keyword evidence="1 3" id="KW-0420">Kringle</keyword>
<protein>
    <recommendedName>
        <fullName evidence="4">Kringle domain-containing protein</fullName>
    </recommendedName>
</protein>
<dbReference type="InterPro" id="IPR038178">
    <property type="entry name" value="Kringle_sf"/>
</dbReference>
<keyword evidence="2" id="KW-1015">Disulfide bond</keyword>
<dbReference type="Proteomes" id="UP000265160">
    <property type="component" value="Unplaced"/>
</dbReference>
<dbReference type="InterPro" id="IPR050759">
    <property type="entry name" value="Serine_protease_kringle"/>
</dbReference>
<name>A0A3P9D3Z5_9CICH</name>
<evidence type="ECO:0000256" key="1">
    <source>
        <dbReference type="ARBA" id="ARBA00022572"/>
    </source>
</evidence>
<dbReference type="InterPro" id="IPR000001">
    <property type="entry name" value="Kringle"/>
</dbReference>
<evidence type="ECO:0000256" key="2">
    <source>
        <dbReference type="ARBA" id="ARBA00023157"/>
    </source>
</evidence>
<reference evidence="5" key="2">
    <citation type="submission" date="2025-09" db="UniProtKB">
        <authorList>
            <consortium name="Ensembl"/>
        </authorList>
    </citation>
    <scope>IDENTIFICATION</scope>
</reference>
<dbReference type="GO" id="GO:0005615">
    <property type="term" value="C:extracellular space"/>
    <property type="evidence" value="ECO:0007669"/>
    <property type="project" value="TreeGrafter"/>
</dbReference>
<dbReference type="Gene3D" id="2.40.20.10">
    <property type="entry name" value="Plasminogen Kringle 4"/>
    <property type="match status" value="1"/>
</dbReference>
<dbReference type="GO" id="GO:0005102">
    <property type="term" value="F:signaling receptor binding"/>
    <property type="evidence" value="ECO:0007669"/>
    <property type="project" value="TreeGrafter"/>
</dbReference>
<sequence length="68" mass="7861">MEHADSKNNLQNDEKNTPYLLDYLLECVNGKGIDYRGTKSITRSGKVCQWSSQTPHKHHQIPENCPYK</sequence>
<dbReference type="GO" id="GO:0006508">
    <property type="term" value="P:proteolysis"/>
    <property type="evidence" value="ECO:0007669"/>
    <property type="project" value="TreeGrafter"/>
</dbReference>
<dbReference type="SMART" id="SM00130">
    <property type="entry name" value="KR"/>
    <property type="match status" value="1"/>
</dbReference>